<accession>A0ABT3H912</accession>
<dbReference type="InterPro" id="IPR001282">
    <property type="entry name" value="G6P_DH"/>
</dbReference>
<gene>
    <name evidence="7" type="primary">zwf</name>
    <name evidence="10" type="ORF">M2319_001185</name>
</gene>
<evidence type="ECO:0000256" key="4">
    <source>
        <dbReference type="ARBA" id="ARBA00022857"/>
    </source>
</evidence>
<comment type="similarity">
    <text evidence="2 7">Belongs to the glucose-6-phosphate dehydrogenase family.</text>
</comment>
<dbReference type="InterPro" id="IPR022675">
    <property type="entry name" value="G6P_DH_C"/>
</dbReference>
<comment type="pathway">
    <text evidence="1 7">Carbohydrate degradation; pentose phosphate pathway; D-ribulose 5-phosphate from D-glucose 6-phosphate (oxidative stage): step 1/3.</text>
</comment>
<comment type="function">
    <text evidence="7">Catalyzes the oxidation of glucose 6-phosphate to 6-phosphogluconolactone.</text>
</comment>
<evidence type="ECO:0000256" key="3">
    <source>
        <dbReference type="ARBA" id="ARBA00022526"/>
    </source>
</evidence>
<keyword evidence="5 7" id="KW-0560">Oxidoreductase</keyword>
<feature type="binding site" evidence="7">
    <location>
        <position position="237"/>
    </location>
    <ligand>
        <name>substrate</name>
    </ligand>
</feature>
<feature type="binding site" evidence="7">
    <location>
        <position position="51"/>
    </location>
    <ligand>
        <name>NADP(+)</name>
        <dbReference type="ChEBI" id="CHEBI:58349"/>
    </ligand>
</feature>
<dbReference type="InterPro" id="IPR022674">
    <property type="entry name" value="G6P_DH_NAD-bd"/>
</dbReference>
<dbReference type="EMBL" id="JAOQNS010000003">
    <property type="protein sequence ID" value="MCW2306863.1"/>
    <property type="molecule type" value="Genomic_DNA"/>
</dbReference>
<dbReference type="PROSITE" id="PS00069">
    <property type="entry name" value="G6P_DEHYDROGENASE"/>
    <property type="match status" value="1"/>
</dbReference>
<dbReference type="PANTHER" id="PTHR23429">
    <property type="entry name" value="GLUCOSE-6-PHOSPHATE 1-DEHYDROGENASE G6PD"/>
    <property type="match status" value="1"/>
</dbReference>
<feature type="binding site" evidence="7">
    <location>
        <begin position="94"/>
        <end position="95"/>
    </location>
    <ligand>
        <name>NADP(+)</name>
        <dbReference type="ChEBI" id="CHEBI:58349"/>
    </ligand>
</feature>
<comment type="catalytic activity">
    <reaction evidence="7">
        <text>D-glucose 6-phosphate + NADP(+) = 6-phospho-D-glucono-1,5-lactone + NADPH + H(+)</text>
        <dbReference type="Rhea" id="RHEA:15841"/>
        <dbReference type="ChEBI" id="CHEBI:15378"/>
        <dbReference type="ChEBI" id="CHEBI:57783"/>
        <dbReference type="ChEBI" id="CHEBI:57955"/>
        <dbReference type="ChEBI" id="CHEBI:58349"/>
        <dbReference type="ChEBI" id="CHEBI:61548"/>
        <dbReference type="EC" id="1.1.1.49"/>
    </reaction>
</comment>
<reference evidence="11" key="1">
    <citation type="submission" date="2023-07" db="EMBL/GenBank/DDBJ databases">
        <title>Genome sequencing of Purple Non-Sulfur Bacteria from various extreme environments.</title>
        <authorList>
            <person name="Mayer M."/>
        </authorList>
    </citation>
    <scope>NUCLEOTIDE SEQUENCE [LARGE SCALE GENOMIC DNA]</scope>
    <source>
        <strain evidence="11">DSM 17935</strain>
    </source>
</reference>
<evidence type="ECO:0000313" key="10">
    <source>
        <dbReference type="EMBL" id="MCW2306863.1"/>
    </source>
</evidence>
<dbReference type="PANTHER" id="PTHR23429:SF0">
    <property type="entry name" value="GLUCOSE-6-PHOSPHATE 1-DEHYDROGENASE"/>
    <property type="match status" value="1"/>
</dbReference>
<evidence type="ECO:0000256" key="6">
    <source>
        <dbReference type="ARBA" id="ARBA00023277"/>
    </source>
</evidence>
<feature type="active site" description="Proton acceptor" evidence="7">
    <location>
        <position position="242"/>
    </location>
</feature>
<evidence type="ECO:0000259" key="8">
    <source>
        <dbReference type="Pfam" id="PF00479"/>
    </source>
</evidence>
<dbReference type="Pfam" id="PF00479">
    <property type="entry name" value="G6PD_N"/>
    <property type="match status" value="1"/>
</dbReference>
<keyword evidence="11" id="KW-1185">Reference proteome</keyword>
<dbReference type="HAMAP" id="MF_00966">
    <property type="entry name" value="G6PD"/>
    <property type="match status" value="1"/>
</dbReference>
<evidence type="ECO:0000313" key="11">
    <source>
        <dbReference type="Proteomes" id="UP001209755"/>
    </source>
</evidence>
<evidence type="ECO:0000256" key="7">
    <source>
        <dbReference type="HAMAP-Rule" id="MF_00966"/>
    </source>
</evidence>
<dbReference type="PRINTS" id="PR00079">
    <property type="entry name" value="G6PDHDRGNASE"/>
</dbReference>
<evidence type="ECO:0000256" key="5">
    <source>
        <dbReference type="ARBA" id="ARBA00023002"/>
    </source>
</evidence>
<protein>
    <recommendedName>
        <fullName evidence="7">Glucose-6-phosphate 1-dehydrogenase</fullName>
        <shortName evidence="7">G6PD</shortName>
        <ecNumber evidence="7">1.1.1.49</ecNumber>
    </recommendedName>
</protein>
<dbReference type="Pfam" id="PF02781">
    <property type="entry name" value="G6PD_C"/>
    <property type="match status" value="1"/>
</dbReference>
<feature type="domain" description="Glucose-6-phosphate dehydrogenase NAD-binding" evidence="8">
    <location>
        <begin position="14"/>
        <end position="189"/>
    </location>
</feature>
<dbReference type="RefSeq" id="WP_264600527.1">
    <property type="nucleotide sequence ID" value="NZ_JAOQNS010000003.1"/>
</dbReference>
<name>A0ABT3H912_9HYPH</name>
<sequence>MSLNITPVEAFDLVVFGITGDLAHRKILPALCHRFSIGQIPRETRIIGVARGEKSKEQFHSEMAEALDKHLPKGRCDDRCVKDFLDCFHYVKLDVRGEDGWQELKDLVNEGANPVRAFYLSVAPSLFAEISVRLGKSGIATEGSRIVLEKPFGHDLQSAKDLNARLKSCFDECQIYRIDHYLGKETVQNLMALRFANALFEPLWNSQHIDHVQITVAETLGIAGRGGYYDHAGAMRDMVQNHMMQVMCLIAMEPPARFDADSVRDEKLKVIKALDPLDIRNTVRGQYRAGNGGASYREEAENPQSMTESAVALKAAISNWRWSGVPFYLRTGKRLRAHVSEIMIQFKEPPHNIFEQSRPAGGNALILRLQPGEGITLMMTIKEPGSGGMRFLRVPLDMSFAETLGGRTDALGNAYERLIMDVIRGDQTLFMRGDEAEAAWAWVDPVIAAWQESGERPHPYDALGSGPEAALALIHRDGREWREIEAEPGE</sequence>
<dbReference type="NCBIfam" id="TIGR00871">
    <property type="entry name" value="zwf"/>
    <property type="match status" value="1"/>
</dbReference>
<feature type="binding site" evidence="7">
    <location>
        <position position="218"/>
    </location>
    <ligand>
        <name>substrate</name>
    </ligand>
</feature>
<dbReference type="GO" id="GO:0004345">
    <property type="term" value="F:glucose-6-phosphate dehydrogenase activity"/>
    <property type="evidence" value="ECO:0007669"/>
    <property type="project" value="UniProtKB-EC"/>
</dbReference>
<evidence type="ECO:0000259" key="9">
    <source>
        <dbReference type="Pfam" id="PF02781"/>
    </source>
</evidence>
<keyword evidence="6 7" id="KW-0119">Carbohydrate metabolism</keyword>
<dbReference type="InterPro" id="IPR036291">
    <property type="entry name" value="NAD(P)-bd_dom_sf"/>
</dbReference>
<evidence type="ECO:0000256" key="1">
    <source>
        <dbReference type="ARBA" id="ARBA00004937"/>
    </source>
</evidence>
<dbReference type="PIRSF" id="PIRSF000110">
    <property type="entry name" value="G6PD"/>
    <property type="match status" value="1"/>
</dbReference>
<dbReference type="InterPro" id="IPR019796">
    <property type="entry name" value="G6P_DH_AS"/>
</dbReference>
<dbReference type="SUPFAM" id="SSF51735">
    <property type="entry name" value="NAD(P)-binding Rossmann-fold domains"/>
    <property type="match status" value="1"/>
</dbReference>
<feature type="binding site" evidence="7">
    <location>
        <position position="180"/>
    </location>
    <ligand>
        <name>substrate</name>
    </ligand>
</feature>
<dbReference type="Proteomes" id="UP001209755">
    <property type="component" value="Unassembled WGS sequence"/>
</dbReference>
<dbReference type="SUPFAM" id="SSF55347">
    <property type="entry name" value="Glyceraldehyde-3-phosphate dehydrogenase-like, C-terminal domain"/>
    <property type="match status" value="1"/>
</dbReference>
<proteinExistence type="inferred from homology"/>
<feature type="binding site" evidence="7">
    <location>
        <position position="333"/>
    </location>
    <ligand>
        <name>substrate</name>
    </ligand>
</feature>
<dbReference type="EC" id="1.1.1.49" evidence="7"/>
<keyword evidence="3 7" id="KW-0313">Glucose metabolism</keyword>
<feature type="binding site" evidence="7">
    <location>
        <position position="184"/>
    </location>
    <ligand>
        <name>substrate</name>
    </ligand>
</feature>
<feature type="domain" description="Glucose-6-phosphate dehydrogenase C-terminal" evidence="9">
    <location>
        <begin position="191"/>
        <end position="482"/>
    </location>
</feature>
<evidence type="ECO:0000256" key="2">
    <source>
        <dbReference type="ARBA" id="ARBA00009975"/>
    </source>
</evidence>
<feature type="binding site" evidence="7">
    <location>
        <position position="150"/>
    </location>
    <ligand>
        <name>NADP(+)</name>
        <dbReference type="ChEBI" id="CHEBI:58349"/>
    </ligand>
</feature>
<organism evidence="10 11">
    <name type="scientific">Rhodobium gokarnense</name>
    <dbReference type="NCBI Taxonomy" id="364296"/>
    <lineage>
        <taxon>Bacteria</taxon>
        <taxon>Pseudomonadati</taxon>
        <taxon>Pseudomonadota</taxon>
        <taxon>Alphaproteobacteria</taxon>
        <taxon>Hyphomicrobiales</taxon>
        <taxon>Rhodobiaceae</taxon>
        <taxon>Rhodobium</taxon>
    </lineage>
</organism>
<comment type="caution">
    <text evidence="10">The sequence shown here is derived from an EMBL/GenBank/DDBJ whole genome shotgun (WGS) entry which is preliminary data.</text>
</comment>
<keyword evidence="4 7" id="KW-0521">NADP</keyword>
<comment type="caution">
    <text evidence="7">Lacks conserved residue(s) required for the propagation of feature annotation.</text>
</comment>
<dbReference type="Gene3D" id="3.30.360.10">
    <property type="entry name" value="Dihydrodipicolinate Reductase, domain 2"/>
    <property type="match status" value="1"/>
</dbReference>
<dbReference type="Gene3D" id="3.40.50.720">
    <property type="entry name" value="NAD(P)-binding Rossmann-like Domain"/>
    <property type="match status" value="1"/>
</dbReference>